<keyword evidence="7" id="KW-1133">Transmembrane helix</keyword>
<evidence type="ECO:0000256" key="6">
    <source>
        <dbReference type="ARBA" id="ARBA00022723"/>
    </source>
</evidence>
<dbReference type="InterPro" id="IPR001128">
    <property type="entry name" value="Cyt_P450"/>
</dbReference>
<evidence type="ECO:0000256" key="7">
    <source>
        <dbReference type="ARBA" id="ARBA00022989"/>
    </source>
</evidence>
<dbReference type="GO" id="GO:0016705">
    <property type="term" value="F:oxidoreductase activity, acting on paired donors, with incorporation or reduction of molecular oxygen"/>
    <property type="evidence" value="ECO:0007669"/>
    <property type="project" value="InterPro"/>
</dbReference>
<protein>
    <submittedName>
        <fullName evidence="12">Cytochrome P450</fullName>
    </submittedName>
</protein>
<dbReference type="AlphaFoldDB" id="A0AAD7AQT4"/>
<organism evidence="12 13">
    <name type="scientific">Mycena albidolilacea</name>
    <dbReference type="NCBI Taxonomy" id="1033008"/>
    <lineage>
        <taxon>Eukaryota</taxon>
        <taxon>Fungi</taxon>
        <taxon>Dikarya</taxon>
        <taxon>Basidiomycota</taxon>
        <taxon>Agaricomycotina</taxon>
        <taxon>Agaricomycetes</taxon>
        <taxon>Agaricomycetidae</taxon>
        <taxon>Agaricales</taxon>
        <taxon>Marasmiineae</taxon>
        <taxon>Mycenaceae</taxon>
        <taxon>Mycena</taxon>
    </lineage>
</organism>
<evidence type="ECO:0000256" key="11">
    <source>
        <dbReference type="ARBA" id="ARBA00023136"/>
    </source>
</evidence>
<keyword evidence="9" id="KW-0408">Iron</keyword>
<evidence type="ECO:0000256" key="2">
    <source>
        <dbReference type="ARBA" id="ARBA00004167"/>
    </source>
</evidence>
<evidence type="ECO:0000256" key="1">
    <source>
        <dbReference type="ARBA" id="ARBA00001971"/>
    </source>
</evidence>
<dbReference type="InterPro" id="IPR050364">
    <property type="entry name" value="Cytochrome_P450_fung"/>
</dbReference>
<dbReference type="GO" id="GO:0016020">
    <property type="term" value="C:membrane"/>
    <property type="evidence" value="ECO:0007669"/>
    <property type="project" value="UniProtKB-SubCell"/>
</dbReference>
<sequence>MAHPRFEQGLSLNIQQKNDPYIKIAYKALEYLTEAATPGAFLFNVFPSLKLVPEWFPGAAFKTKAKKWRVPVTKVPTEPFNAAKRSFEAGKDSASLTSSWLDKLPQHPDAKYCRDMEKAIRNVGGTAYVGGFETTASSDPNAYPNIPTLRTYRTSRATEDNIMMYKGMLIPKGCIVLCNQWLVLRNEKAYGPDPDTFNPERFLKPGVPDLIAAFGFGFGCNMSWEISGG</sequence>
<evidence type="ECO:0000256" key="3">
    <source>
        <dbReference type="ARBA" id="ARBA00010617"/>
    </source>
</evidence>
<dbReference type="Proteomes" id="UP001218218">
    <property type="component" value="Unassembled WGS sequence"/>
</dbReference>
<keyword evidence="11" id="KW-0472">Membrane</keyword>
<reference evidence="12" key="1">
    <citation type="submission" date="2023-03" db="EMBL/GenBank/DDBJ databases">
        <title>Massive genome expansion in bonnet fungi (Mycena s.s.) driven by repeated elements and novel gene families across ecological guilds.</title>
        <authorList>
            <consortium name="Lawrence Berkeley National Laboratory"/>
            <person name="Harder C.B."/>
            <person name="Miyauchi S."/>
            <person name="Viragh M."/>
            <person name="Kuo A."/>
            <person name="Thoen E."/>
            <person name="Andreopoulos B."/>
            <person name="Lu D."/>
            <person name="Skrede I."/>
            <person name="Drula E."/>
            <person name="Henrissat B."/>
            <person name="Morin E."/>
            <person name="Kohler A."/>
            <person name="Barry K."/>
            <person name="LaButti K."/>
            <person name="Morin E."/>
            <person name="Salamov A."/>
            <person name="Lipzen A."/>
            <person name="Mereny Z."/>
            <person name="Hegedus B."/>
            <person name="Baldrian P."/>
            <person name="Stursova M."/>
            <person name="Weitz H."/>
            <person name="Taylor A."/>
            <person name="Grigoriev I.V."/>
            <person name="Nagy L.G."/>
            <person name="Martin F."/>
            <person name="Kauserud H."/>
        </authorList>
    </citation>
    <scope>NUCLEOTIDE SEQUENCE</scope>
    <source>
        <strain evidence="12">CBHHK002</strain>
    </source>
</reference>
<dbReference type="InterPro" id="IPR036396">
    <property type="entry name" value="Cyt_P450_sf"/>
</dbReference>
<dbReference type="GO" id="GO:0020037">
    <property type="term" value="F:heme binding"/>
    <property type="evidence" value="ECO:0007669"/>
    <property type="project" value="InterPro"/>
</dbReference>
<dbReference type="SUPFAM" id="SSF48264">
    <property type="entry name" value="Cytochrome P450"/>
    <property type="match status" value="1"/>
</dbReference>
<evidence type="ECO:0000313" key="13">
    <source>
        <dbReference type="Proteomes" id="UP001218218"/>
    </source>
</evidence>
<keyword evidence="10" id="KW-0503">Monooxygenase</keyword>
<keyword evidence="8" id="KW-0560">Oxidoreductase</keyword>
<dbReference type="EMBL" id="JARIHO010000002">
    <property type="protein sequence ID" value="KAJ7366129.1"/>
    <property type="molecule type" value="Genomic_DNA"/>
</dbReference>
<gene>
    <name evidence="12" type="ORF">DFH08DRAFT_948181</name>
</gene>
<comment type="subcellular location">
    <subcellularLocation>
        <location evidence="2">Membrane</location>
        <topology evidence="2">Single-pass membrane protein</topology>
    </subcellularLocation>
</comment>
<evidence type="ECO:0000256" key="10">
    <source>
        <dbReference type="ARBA" id="ARBA00023033"/>
    </source>
</evidence>
<dbReference type="PANTHER" id="PTHR46300:SF2">
    <property type="entry name" value="CYTOCHROME P450 MONOOXYGENASE ALNH-RELATED"/>
    <property type="match status" value="1"/>
</dbReference>
<evidence type="ECO:0000256" key="5">
    <source>
        <dbReference type="ARBA" id="ARBA00022692"/>
    </source>
</evidence>
<evidence type="ECO:0000313" key="12">
    <source>
        <dbReference type="EMBL" id="KAJ7366129.1"/>
    </source>
</evidence>
<accession>A0AAD7AQT4</accession>
<comment type="caution">
    <text evidence="12">The sequence shown here is derived from an EMBL/GenBank/DDBJ whole genome shotgun (WGS) entry which is preliminary data.</text>
</comment>
<proteinExistence type="inferred from homology"/>
<evidence type="ECO:0000256" key="8">
    <source>
        <dbReference type="ARBA" id="ARBA00023002"/>
    </source>
</evidence>
<dbReference type="Pfam" id="PF00067">
    <property type="entry name" value="p450"/>
    <property type="match status" value="1"/>
</dbReference>
<keyword evidence="6" id="KW-0479">Metal-binding</keyword>
<dbReference type="GO" id="GO:0005506">
    <property type="term" value="F:iron ion binding"/>
    <property type="evidence" value="ECO:0007669"/>
    <property type="project" value="InterPro"/>
</dbReference>
<evidence type="ECO:0000256" key="9">
    <source>
        <dbReference type="ARBA" id="ARBA00023004"/>
    </source>
</evidence>
<evidence type="ECO:0000256" key="4">
    <source>
        <dbReference type="ARBA" id="ARBA00022617"/>
    </source>
</evidence>
<keyword evidence="4" id="KW-0349">Heme</keyword>
<comment type="similarity">
    <text evidence="3">Belongs to the cytochrome P450 family.</text>
</comment>
<comment type="cofactor">
    <cofactor evidence="1">
        <name>heme</name>
        <dbReference type="ChEBI" id="CHEBI:30413"/>
    </cofactor>
</comment>
<dbReference type="PANTHER" id="PTHR46300">
    <property type="entry name" value="P450, PUTATIVE (EUROFUNG)-RELATED-RELATED"/>
    <property type="match status" value="1"/>
</dbReference>
<name>A0AAD7AQT4_9AGAR</name>
<dbReference type="GO" id="GO:0004497">
    <property type="term" value="F:monooxygenase activity"/>
    <property type="evidence" value="ECO:0007669"/>
    <property type="project" value="UniProtKB-KW"/>
</dbReference>
<keyword evidence="13" id="KW-1185">Reference proteome</keyword>
<keyword evidence="5" id="KW-0812">Transmembrane</keyword>
<dbReference type="Gene3D" id="1.10.630.10">
    <property type="entry name" value="Cytochrome P450"/>
    <property type="match status" value="2"/>
</dbReference>